<dbReference type="Proteomes" id="UP000614334">
    <property type="component" value="Unassembled WGS sequence"/>
</dbReference>
<dbReference type="GO" id="GO:0006397">
    <property type="term" value="P:mRNA processing"/>
    <property type="evidence" value="ECO:0007669"/>
    <property type="project" value="UniProtKB-KW"/>
</dbReference>
<feature type="compositionally biased region" description="Basic and acidic residues" evidence="3">
    <location>
        <begin position="143"/>
        <end position="158"/>
    </location>
</feature>
<accession>A0A8H7IMD9</accession>
<evidence type="ECO:0000313" key="5">
    <source>
        <dbReference type="EMBL" id="KAF8761130.1"/>
    </source>
</evidence>
<evidence type="ECO:0000259" key="4">
    <source>
        <dbReference type="Pfam" id="PF01480"/>
    </source>
</evidence>
<keyword evidence="1" id="KW-0507">mRNA processing</keyword>
<organism evidence="5 6">
    <name type="scientific">Rhizoctonia solani</name>
    <dbReference type="NCBI Taxonomy" id="456999"/>
    <lineage>
        <taxon>Eukaryota</taxon>
        <taxon>Fungi</taxon>
        <taxon>Dikarya</taxon>
        <taxon>Basidiomycota</taxon>
        <taxon>Agaricomycotina</taxon>
        <taxon>Agaricomycetes</taxon>
        <taxon>Cantharellales</taxon>
        <taxon>Ceratobasidiaceae</taxon>
        <taxon>Rhizoctonia</taxon>
    </lineage>
</organism>
<sequence length="192" mass="20627">MPVFNSDDAAALRPWLVKNLEPICDAEPEVLSNYVLALLKHEAPEPELKETFRKQLHDFLDNETPKFVDELFAVIKNKSYKASKPIPTGPKSTTFPPPTAPAASSSSLKDGGIPIPIDALLSSKPDTRGTKRRLSSEGGPGDQEERSPPKGPRLRDSGCLDMSHIRGLKTVADITTEIETGTGGETGIGIAA</sequence>
<evidence type="ECO:0000256" key="3">
    <source>
        <dbReference type="SAM" id="MobiDB-lite"/>
    </source>
</evidence>
<name>A0A8H7IMD9_9AGAM</name>
<feature type="region of interest" description="Disordered" evidence="3">
    <location>
        <begin position="83"/>
        <end position="160"/>
    </location>
</feature>
<proteinExistence type="predicted"/>
<dbReference type="EMBL" id="JACYCF010000001">
    <property type="protein sequence ID" value="KAF8761130.1"/>
    <property type="molecule type" value="Genomic_DNA"/>
</dbReference>
<dbReference type="GO" id="GO:0003723">
    <property type="term" value="F:RNA binding"/>
    <property type="evidence" value="ECO:0007669"/>
    <property type="project" value="UniProtKB-KW"/>
</dbReference>
<dbReference type="InterPro" id="IPR045137">
    <property type="entry name" value="RBM26/27"/>
</dbReference>
<feature type="domain" description="PWI" evidence="4">
    <location>
        <begin position="11"/>
        <end position="78"/>
    </location>
</feature>
<dbReference type="PANTHER" id="PTHR14398">
    <property type="entry name" value="RNA RECOGNITION RRM/RNP DOMAIN"/>
    <property type="match status" value="1"/>
</dbReference>
<dbReference type="Gene3D" id="1.20.1390.10">
    <property type="entry name" value="PWI domain"/>
    <property type="match status" value="1"/>
</dbReference>
<protein>
    <submittedName>
        <fullName evidence="5">PWI domain</fullName>
    </submittedName>
</protein>
<evidence type="ECO:0000256" key="1">
    <source>
        <dbReference type="ARBA" id="ARBA00022664"/>
    </source>
</evidence>
<gene>
    <name evidence="5" type="ORF">RHS01_00983</name>
</gene>
<dbReference type="PANTHER" id="PTHR14398:SF0">
    <property type="entry name" value="ZINC FINGER PROTEIN SWM"/>
    <property type="match status" value="1"/>
</dbReference>
<dbReference type="GO" id="GO:0005634">
    <property type="term" value="C:nucleus"/>
    <property type="evidence" value="ECO:0007669"/>
    <property type="project" value="TreeGrafter"/>
</dbReference>
<evidence type="ECO:0000313" key="6">
    <source>
        <dbReference type="Proteomes" id="UP000614334"/>
    </source>
</evidence>
<dbReference type="InterPro" id="IPR002483">
    <property type="entry name" value="PWI_dom"/>
</dbReference>
<keyword evidence="2" id="KW-0694">RNA-binding</keyword>
<comment type="caution">
    <text evidence="5">The sequence shown here is derived from an EMBL/GenBank/DDBJ whole genome shotgun (WGS) entry which is preliminary data.</text>
</comment>
<reference evidence="5" key="1">
    <citation type="submission" date="2020-09" db="EMBL/GenBank/DDBJ databases">
        <title>Comparative genome analyses of four rice-infecting Rhizoctonia solani isolates reveal extensive enrichment of homogalacturonan modification genes.</title>
        <authorList>
            <person name="Lee D.-Y."/>
            <person name="Jeon J."/>
            <person name="Kim K.-T."/>
            <person name="Cheong K."/>
            <person name="Song H."/>
            <person name="Choi G."/>
            <person name="Ko J."/>
            <person name="Opiyo S.O."/>
            <person name="Zuo S."/>
            <person name="Madhav S."/>
            <person name="Lee Y.-H."/>
            <person name="Wang G.-L."/>
        </authorList>
    </citation>
    <scope>NUCLEOTIDE SEQUENCE</scope>
    <source>
        <strain evidence="5">AG1-IA B2</strain>
    </source>
</reference>
<dbReference type="Pfam" id="PF01480">
    <property type="entry name" value="PWI"/>
    <property type="match status" value="1"/>
</dbReference>
<evidence type="ECO:0000256" key="2">
    <source>
        <dbReference type="ARBA" id="ARBA00022884"/>
    </source>
</evidence>
<dbReference type="SUPFAM" id="SSF101233">
    <property type="entry name" value="PWI domain"/>
    <property type="match status" value="1"/>
</dbReference>
<dbReference type="InterPro" id="IPR036483">
    <property type="entry name" value="PWI_dom_sf"/>
</dbReference>
<dbReference type="AlphaFoldDB" id="A0A8H7IMD9"/>